<evidence type="ECO:0000256" key="3">
    <source>
        <dbReference type="ARBA" id="ARBA00022989"/>
    </source>
</evidence>
<dbReference type="InterPro" id="IPR020846">
    <property type="entry name" value="MFS_dom"/>
</dbReference>
<keyword evidence="2 5" id="KW-0812">Transmembrane</keyword>
<feature type="transmembrane region" description="Helical" evidence="5">
    <location>
        <begin position="193"/>
        <end position="214"/>
    </location>
</feature>
<evidence type="ECO:0000256" key="1">
    <source>
        <dbReference type="ARBA" id="ARBA00004141"/>
    </source>
</evidence>
<keyword evidence="3 5" id="KW-1133">Transmembrane helix</keyword>
<feature type="transmembrane region" description="Helical" evidence="5">
    <location>
        <begin position="136"/>
        <end position="156"/>
    </location>
</feature>
<evidence type="ECO:0000256" key="5">
    <source>
        <dbReference type="SAM" id="Phobius"/>
    </source>
</evidence>
<dbReference type="PROSITE" id="PS00217">
    <property type="entry name" value="SUGAR_TRANSPORT_2"/>
    <property type="match status" value="1"/>
</dbReference>
<keyword evidence="8" id="KW-1185">Reference proteome</keyword>
<organism evidence="7 8">
    <name type="scientific">Allacma fusca</name>
    <dbReference type="NCBI Taxonomy" id="39272"/>
    <lineage>
        <taxon>Eukaryota</taxon>
        <taxon>Metazoa</taxon>
        <taxon>Ecdysozoa</taxon>
        <taxon>Arthropoda</taxon>
        <taxon>Hexapoda</taxon>
        <taxon>Collembola</taxon>
        <taxon>Symphypleona</taxon>
        <taxon>Sminthuridae</taxon>
        <taxon>Allacma</taxon>
    </lineage>
</organism>
<dbReference type="GO" id="GO:0016020">
    <property type="term" value="C:membrane"/>
    <property type="evidence" value="ECO:0007669"/>
    <property type="project" value="UniProtKB-SubCell"/>
</dbReference>
<feature type="transmembrane region" description="Helical" evidence="5">
    <location>
        <begin position="40"/>
        <end position="62"/>
    </location>
</feature>
<dbReference type="Pfam" id="PF00083">
    <property type="entry name" value="Sugar_tr"/>
    <property type="match status" value="1"/>
</dbReference>
<feature type="transmembrane region" description="Helical" evidence="5">
    <location>
        <begin position="82"/>
        <end position="103"/>
    </location>
</feature>
<dbReference type="Proteomes" id="UP000708208">
    <property type="component" value="Unassembled WGS sequence"/>
</dbReference>
<dbReference type="InterPro" id="IPR005829">
    <property type="entry name" value="Sugar_transporter_CS"/>
</dbReference>
<evidence type="ECO:0000313" key="8">
    <source>
        <dbReference type="Proteomes" id="UP000708208"/>
    </source>
</evidence>
<protein>
    <recommendedName>
        <fullName evidence="6">Major facilitator superfamily (MFS) profile domain-containing protein</fullName>
    </recommendedName>
</protein>
<dbReference type="InterPro" id="IPR005828">
    <property type="entry name" value="MFS_sugar_transport-like"/>
</dbReference>
<feature type="transmembrane region" description="Helical" evidence="5">
    <location>
        <begin position="168"/>
        <end position="187"/>
    </location>
</feature>
<reference evidence="7" key="1">
    <citation type="submission" date="2021-06" db="EMBL/GenBank/DDBJ databases">
        <authorList>
            <person name="Hodson N. C."/>
            <person name="Mongue J. A."/>
            <person name="Jaron S. K."/>
        </authorList>
    </citation>
    <scope>NUCLEOTIDE SEQUENCE</scope>
</reference>
<dbReference type="EMBL" id="CAJVCH010530018">
    <property type="protein sequence ID" value="CAG7823599.1"/>
    <property type="molecule type" value="Genomic_DNA"/>
</dbReference>
<feature type="transmembrane region" description="Helical" evidence="5">
    <location>
        <begin position="110"/>
        <end position="130"/>
    </location>
</feature>
<dbReference type="OrthoDB" id="6612291at2759"/>
<dbReference type="PANTHER" id="PTHR48021:SF1">
    <property type="entry name" value="GH07001P-RELATED"/>
    <property type="match status" value="1"/>
</dbReference>
<dbReference type="GO" id="GO:0022857">
    <property type="term" value="F:transmembrane transporter activity"/>
    <property type="evidence" value="ECO:0007669"/>
    <property type="project" value="InterPro"/>
</dbReference>
<evidence type="ECO:0000259" key="6">
    <source>
        <dbReference type="PROSITE" id="PS50850"/>
    </source>
</evidence>
<name>A0A8J2KUH8_9HEXA</name>
<sequence length="230" mass="25309">MSLLNENKVANGHWSSPETEKFPVVVMKKPEFVASRKRQYLAALIPTIGSFSLGTVLAWSAPALPDLKLRQDLGNLTADDETWIASLAVLGALMSGFIVGVCINKFGRKLTMLAISFPFVLGWLLIAFAQNLPMMYAGRFITGFTGGCFTVIVPVYISESVEDNLRGLLGSAMVLMLVTGILFAFSLAAFVSWFWLSVICALFPILLFFMLLFVPETPRFLLLKGQTKRA</sequence>
<proteinExistence type="predicted"/>
<dbReference type="PANTHER" id="PTHR48021">
    <property type="match status" value="1"/>
</dbReference>
<dbReference type="InterPro" id="IPR050549">
    <property type="entry name" value="MFS_Trehalose_Transporter"/>
</dbReference>
<comment type="subcellular location">
    <subcellularLocation>
        <location evidence="1">Membrane</location>
        <topology evidence="1">Multi-pass membrane protein</topology>
    </subcellularLocation>
</comment>
<gene>
    <name evidence="7" type="ORF">AFUS01_LOCUS33805</name>
</gene>
<feature type="domain" description="Major facilitator superfamily (MFS) profile" evidence="6">
    <location>
        <begin position="38"/>
        <end position="230"/>
    </location>
</feature>
<dbReference type="PROSITE" id="PS50850">
    <property type="entry name" value="MFS"/>
    <property type="match status" value="1"/>
</dbReference>
<evidence type="ECO:0000256" key="2">
    <source>
        <dbReference type="ARBA" id="ARBA00022692"/>
    </source>
</evidence>
<comment type="caution">
    <text evidence="7">The sequence shown here is derived from an EMBL/GenBank/DDBJ whole genome shotgun (WGS) entry which is preliminary data.</text>
</comment>
<evidence type="ECO:0000313" key="7">
    <source>
        <dbReference type="EMBL" id="CAG7823599.1"/>
    </source>
</evidence>
<keyword evidence="4 5" id="KW-0472">Membrane</keyword>
<evidence type="ECO:0000256" key="4">
    <source>
        <dbReference type="ARBA" id="ARBA00023136"/>
    </source>
</evidence>
<feature type="non-terminal residue" evidence="7">
    <location>
        <position position="1"/>
    </location>
</feature>
<accession>A0A8J2KUH8</accession>
<dbReference type="AlphaFoldDB" id="A0A8J2KUH8"/>